<dbReference type="Pfam" id="PF04632">
    <property type="entry name" value="FUSC"/>
    <property type="match status" value="1"/>
</dbReference>
<feature type="transmembrane region" description="Helical" evidence="7">
    <location>
        <begin position="111"/>
        <end position="128"/>
    </location>
</feature>
<dbReference type="GO" id="GO:0005886">
    <property type="term" value="C:plasma membrane"/>
    <property type="evidence" value="ECO:0007669"/>
    <property type="project" value="UniProtKB-SubCell"/>
</dbReference>
<feature type="transmembrane region" description="Helical" evidence="7">
    <location>
        <begin position="165"/>
        <end position="185"/>
    </location>
</feature>
<gene>
    <name evidence="8" type="ORF">EYW47_14380</name>
</gene>
<proteinExistence type="predicted"/>
<keyword evidence="2" id="KW-0813">Transport</keyword>
<accession>A0A4V6PJ43</accession>
<evidence type="ECO:0000256" key="4">
    <source>
        <dbReference type="ARBA" id="ARBA00022692"/>
    </source>
</evidence>
<evidence type="ECO:0000256" key="3">
    <source>
        <dbReference type="ARBA" id="ARBA00022475"/>
    </source>
</evidence>
<keyword evidence="4 7" id="KW-0812">Transmembrane</keyword>
<keyword evidence="6 7" id="KW-0472">Membrane</keyword>
<organism evidence="8 9">
    <name type="scientific">Paraburkholderia silviterrae</name>
    <dbReference type="NCBI Taxonomy" id="2528715"/>
    <lineage>
        <taxon>Bacteria</taxon>
        <taxon>Pseudomonadati</taxon>
        <taxon>Pseudomonadota</taxon>
        <taxon>Betaproteobacteria</taxon>
        <taxon>Burkholderiales</taxon>
        <taxon>Burkholderiaceae</taxon>
        <taxon>Paraburkholderia</taxon>
    </lineage>
</organism>
<evidence type="ECO:0000256" key="6">
    <source>
        <dbReference type="ARBA" id="ARBA00023136"/>
    </source>
</evidence>
<feature type="transmembrane region" description="Helical" evidence="7">
    <location>
        <begin position="536"/>
        <end position="558"/>
    </location>
</feature>
<feature type="transmembrane region" description="Helical" evidence="7">
    <location>
        <begin position="482"/>
        <end position="499"/>
    </location>
</feature>
<feature type="transmembrane region" description="Helical" evidence="7">
    <location>
        <begin position="402"/>
        <end position="423"/>
    </location>
</feature>
<dbReference type="AlphaFoldDB" id="A0A4V6PJ43"/>
<dbReference type="PANTHER" id="PTHR30509">
    <property type="entry name" value="P-HYDROXYBENZOIC ACID EFFLUX PUMP SUBUNIT-RELATED"/>
    <property type="match status" value="1"/>
</dbReference>
<dbReference type="Proteomes" id="UP000295722">
    <property type="component" value="Unassembled WGS sequence"/>
</dbReference>
<dbReference type="PANTHER" id="PTHR30509:SF9">
    <property type="entry name" value="MULTIDRUG RESISTANCE PROTEIN MDTO"/>
    <property type="match status" value="1"/>
</dbReference>
<protein>
    <submittedName>
        <fullName evidence="8">FUSC family protein</fullName>
    </submittedName>
</protein>
<dbReference type="GO" id="GO:0022857">
    <property type="term" value="F:transmembrane transporter activity"/>
    <property type="evidence" value="ECO:0007669"/>
    <property type="project" value="InterPro"/>
</dbReference>
<evidence type="ECO:0000256" key="1">
    <source>
        <dbReference type="ARBA" id="ARBA00004651"/>
    </source>
</evidence>
<dbReference type="EMBL" id="SMRP01000006">
    <property type="protein sequence ID" value="TDG23128.1"/>
    <property type="molecule type" value="Genomic_DNA"/>
</dbReference>
<feature type="transmembrane region" description="Helical" evidence="7">
    <location>
        <begin position="429"/>
        <end position="446"/>
    </location>
</feature>
<keyword evidence="3" id="KW-1003">Cell membrane</keyword>
<dbReference type="InterPro" id="IPR006726">
    <property type="entry name" value="PHBA_efflux_AaeB/fusaric-R"/>
</dbReference>
<comment type="subcellular location">
    <subcellularLocation>
        <location evidence="1">Cell membrane</location>
        <topology evidence="1">Multi-pass membrane protein</topology>
    </subcellularLocation>
</comment>
<comment type="caution">
    <text evidence="8">The sequence shown here is derived from an EMBL/GenBank/DDBJ whole genome shotgun (WGS) entry which is preliminary data.</text>
</comment>
<feature type="transmembrane region" description="Helical" evidence="7">
    <location>
        <begin position="135"/>
        <end position="153"/>
    </location>
</feature>
<keyword evidence="9" id="KW-1185">Reference proteome</keyword>
<sequence>MREERAMSTPSATSLHWYTAIVAALRQYVQEDRARLLHVLKTVLAVLLSTGISMRLELSAPRTAMVSVVILMMHQHSGMVIARGFYRGLGMVVGNLAALVLFALFPQQRVLFLTALAVWIGLCVWGAASYRNYQSYGFVLAGYATCIAALPAIDHPYGILDNVVTGLSEVSIGILCASLVSAMVFPQHVRDMLLRLGVSHFSGFLGFVRTTLTGRLDPLELGRTQLALIAERAQLENLRSAAVFEDPDLRIHNDIMTRLASEFLDANTRFHLLYQFRRQLRANMRSDLADTVDALFAQLAALLPERIDPAQPDLERLRQFDAALTALLERLPGLQADQRQALMHEDAATQQLAESAVPHLENAAASLRAYLRDFISLRCSTFSQDSVRVQRPVRIVTTANRMVSMAAGLRATCAIGAVSLFWIATGWTGASGAVISAAIASALYSIMPAPAAATRQMVVGCGAAWLASLFFNFAVLPRLDSFVLLAAAIAPFIMIGSYLNTWPKTATFGLGFNIYFCFLSNLTNPSVYSPTSTLDAGFSAMLGIAAASLAYSVVAPYAGDWVTGLYLRQLRKLVAHAACGGPLDGLRLSFDCGVRDFVQQIGARPATGRYNQAVLHAWSFASIEIGRGVIDLRELAPAAPLPASWRAFESSIREAVAQAFTSPAHDACLSALSAVEAALSALPSPAGEAAANSPAEIALVRLRSTLNAIRLSLQDNLVPLGGMTGNTR</sequence>
<dbReference type="OrthoDB" id="6538131at2"/>
<evidence type="ECO:0000256" key="5">
    <source>
        <dbReference type="ARBA" id="ARBA00022989"/>
    </source>
</evidence>
<feature type="transmembrane region" description="Helical" evidence="7">
    <location>
        <begin position="88"/>
        <end position="105"/>
    </location>
</feature>
<evidence type="ECO:0000256" key="7">
    <source>
        <dbReference type="SAM" id="Phobius"/>
    </source>
</evidence>
<evidence type="ECO:0000313" key="8">
    <source>
        <dbReference type="EMBL" id="TDG23128.1"/>
    </source>
</evidence>
<feature type="transmembrane region" description="Helical" evidence="7">
    <location>
        <begin position="458"/>
        <end position="476"/>
    </location>
</feature>
<name>A0A4V6PJ43_9BURK</name>
<evidence type="ECO:0000256" key="2">
    <source>
        <dbReference type="ARBA" id="ARBA00022448"/>
    </source>
</evidence>
<evidence type="ECO:0000313" key="9">
    <source>
        <dbReference type="Proteomes" id="UP000295722"/>
    </source>
</evidence>
<keyword evidence="5 7" id="KW-1133">Transmembrane helix</keyword>
<reference evidence="8 9" key="1">
    <citation type="submission" date="2019-03" db="EMBL/GenBank/DDBJ databases">
        <title>Paraburkholderia sp. 4M-K11, isolated from subtropical forest soil.</title>
        <authorList>
            <person name="Gao Z.-H."/>
            <person name="Qiu L.-H."/>
        </authorList>
    </citation>
    <scope>NUCLEOTIDE SEQUENCE [LARGE SCALE GENOMIC DNA]</scope>
    <source>
        <strain evidence="8 9">4M-K11</strain>
    </source>
</reference>
<feature type="transmembrane region" description="Helical" evidence="7">
    <location>
        <begin position="506"/>
        <end position="524"/>
    </location>
</feature>